<organism evidence="1 2">
    <name type="scientific">Salinarimonas soli</name>
    <dbReference type="NCBI Taxonomy" id="1638099"/>
    <lineage>
        <taxon>Bacteria</taxon>
        <taxon>Pseudomonadati</taxon>
        <taxon>Pseudomonadota</taxon>
        <taxon>Alphaproteobacteria</taxon>
        <taxon>Hyphomicrobiales</taxon>
        <taxon>Salinarimonadaceae</taxon>
        <taxon>Salinarimonas</taxon>
    </lineage>
</organism>
<dbReference type="Gene3D" id="2.40.100.20">
    <property type="match status" value="1"/>
</dbReference>
<evidence type="ECO:0000313" key="2">
    <source>
        <dbReference type="Proteomes" id="UP000323142"/>
    </source>
</evidence>
<dbReference type="Pfam" id="PF12903">
    <property type="entry name" value="DUF3830"/>
    <property type="match status" value="1"/>
</dbReference>
<evidence type="ECO:0000313" key="1">
    <source>
        <dbReference type="EMBL" id="KAA2235828.1"/>
    </source>
</evidence>
<dbReference type="EMBL" id="VUOA01000032">
    <property type="protein sequence ID" value="KAA2235828.1"/>
    <property type="molecule type" value="Genomic_DNA"/>
</dbReference>
<protein>
    <submittedName>
        <fullName evidence="1">DUF3830 family protein</fullName>
    </submittedName>
</protein>
<comment type="caution">
    <text evidence="1">The sequence shown here is derived from an EMBL/GenBank/DDBJ whole genome shotgun (WGS) entry which is preliminary data.</text>
</comment>
<sequence length="137" mass="14808">MDHLKITAGPHSFVGRLERASAPKTCEAFVKALPFVSELIHVRWSGEAVWMPLGELDFGVGYENATSYPAPGQMILYPGGVSETEILLAYGACQFASKAGQLAGNHFLTIVEGLENVYGLGRTVLYKGAHPIRFEPA</sequence>
<keyword evidence="2" id="KW-1185">Reference proteome</keyword>
<dbReference type="OrthoDB" id="2082589at2"/>
<dbReference type="Proteomes" id="UP000323142">
    <property type="component" value="Unassembled WGS sequence"/>
</dbReference>
<reference evidence="1 2" key="1">
    <citation type="submission" date="2019-09" db="EMBL/GenBank/DDBJ databases">
        <title>Salinarimonas rosea gen. nov., sp. nov., a new member of the a-2 subgroup of the Proteobacteria.</title>
        <authorList>
            <person name="Liu J."/>
        </authorList>
    </citation>
    <scope>NUCLEOTIDE SEQUENCE [LARGE SCALE GENOMIC DNA]</scope>
    <source>
        <strain evidence="1 2">BN140002</strain>
    </source>
</reference>
<dbReference type="AlphaFoldDB" id="A0A5B2VAS9"/>
<dbReference type="RefSeq" id="WP_149819875.1">
    <property type="nucleotide sequence ID" value="NZ_VUOA01000032.1"/>
</dbReference>
<reference evidence="1 2" key="2">
    <citation type="submission" date="2019-09" db="EMBL/GenBank/DDBJ databases">
        <authorList>
            <person name="Jin C."/>
        </authorList>
    </citation>
    <scope>NUCLEOTIDE SEQUENCE [LARGE SCALE GENOMIC DNA]</scope>
    <source>
        <strain evidence="1 2">BN140002</strain>
    </source>
</reference>
<gene>
    <name evidence="1" type="ORF">F0L46_17435</name>
</gene>
<name>A0A5B2VAS9_9HYPH</name>
<proteinExistence type="predicted"/>
<accession>A0A5B2VAS9</accession>
<dbReference type="InterPro" id="IPR024532">
    <property type="entry name" value="DUF3830"/>
</dbReference>